<reference evidence="2 3" key="1">
    <citation type="journal article" date="2014" name="PLoS ONE">
        <title>How to Kill the Honey Bee Larva: Genomic Potential and Virulence Mechanisms of Paenibacillus larvae.</title>
        <authorList>
            <person name="Djukic M."/>
            <person name="Brzuszkiewicz E."/>
            <person name="Funfhaus A."/>
            <person name="Voss J."/>
            <person name="Gollnow K."/>
            <person name="Poppinga L."/>
            <person name="Liesegang H."/>
            <person name="Garcia-Gonzalez E."/>
            <person name="Genersch E."/>
            <person name="Daniel R."/>
        </authorList>
    </citation>
    <scope>NUCLEOTIDE SEQUENCE [LARGE SCALE GENOMIC DNA]</scope>
    <source>
        <strain evidence="2 3">DSM 25430</strain>
    </source>
</reference>
<dbReference type="CDD" id="cd10451">
    <property type="entry name" value="GIY-YIG_LuxR_like"/>
    <property type="match status" value="1"/>
</dbReference>
<dbReference type="eggNOG" id="COG3860">
    <property type="taxonomic scope" value="Bacteria"/>
</dbReference>
<dbReference type="EMBL" id="CP003355">
    <property type="protein sequence ID" value="AHD05536.1"/>
    <property type="molecule type" value="Genomic_DNA"/>
</dbReference>
<evidence type="ECO:0000256" key="1">
    <source>
        <dbReference type="SAM" id="Coils"/>
    </source>
</evidence>
<dbReference type="HOGENOM" id="CLU_146070_0_0_9"/>
<organism evidence="2 3">
    <name type="scientific">Paenibacillus larvae subsp. larvae DSM 25430</name>
    <dbReference type="NCBI Taxonomy" id="697284"/>
    <lineage>
        <taxon>Bacteria</taxon>
        <taxon>Bacillati</taxon>
        <taxon>Bacillota</taxon>
        <taxon>Bacilli</taxon>
        <taxon>Bacillales</taxon>
        <taxon>Paenibacillaceae</taxon>
        <taxon>Paenibacillus</taxon>
    </lineage>
</organism>
<dbReference type="PATRIC" id="fig|697284.3.peg.1649"/>
<dbReference type="AlphaFoldDB" id="V9W3D5"/>
<evidence type="ECO:0000313" key="3">
    <source>
        <dbReference type="Proteomes" id="UP000029431"/>
    </source>
</evidence>
<dbReference type="Gene3D" id="3.40.1440.10">
    <property type="entry name" value="GIY-YIG endonuclease"/>
    <property type="match status" value="1"/>
</dbReference>
<dbReference type="InterPro" id="IPR035901">
    <property type="entry name" value="GIY-YIG_endonuc_sf"/>
</dbReference>
<evidence type="ECO:0000313" key="2">
    <source>
        <dbReference type="EMBL" id="AHD05536.1"/>
    </source>
</evidence>
<accession>V9W3D5</accession>
<feature type="coiled-coil region" evidence="1">
    <location>
        <begin position="2"/>
        <end position="33"/>
    </location>
</feature>
<evidence type="ECO:0008006" key="4">
    <source>
        <dbReference type="Google" id="ProtNLM"/>
    </source>
</evidence>
<name>V9W3D5_9BACL</name>
<sequence>MKSQMSRINKEHRAELQQAYKELKKRAAVYQIRNTMNGKLFIDSTLNLKTLNGEKFMLNMGTHNNRSLQQEWKEFGEDAFVFEVLEELKKPENEYVDIKDELKKLKDKWLGQVQPYGEKGYN</sequence>
<gene>
    <name evidence="2" type="ORF">ERIC2_c17180</name>
</gene>
<dbReference type="KEGG" id="plv:ERIC2_c17180"/>
<protein>
    <recommendedName>
        <fullName evidence="4">LuxR family transcriptional regulator</fullName>
    </recommendedName>
</protein>
<keyword evidence="1" id="KW-0175">Coiled coil</keyword>
<keyword evidence="3" id="KW-1185">Reference proteome</keyword>
<dbReference type="SUPFAM" id="SSF82771">
    <property type="entry name" value="GIY-YIG endonuclease"/>
    <property type="match status" value="1"/>
</dbReference>
<dbReference type="Proteomes" id="UP000029431">
    <property type="component" value="Chromosome"/>
</dbReference>
<proteinExistence type="predicted"/>